<dbReference type="EMBL" id="CP040710">
    <property type="protein sequence ID" value="QCW99320.1"/>
    <property type="molecule type" value="Genomic_DNA"/>
</dbReference>
<proteinExistence type="predicted"/>
<accession>A0A5B7SQR1</accession>
<evidence type="ECO:0008006" key="4">
    <source>
        <dbReference type="Google" id="ProtNLM"/>
    </source>
</evidence>
<keyword evidence="3" id="KW-1185">Reference proteome</keyword>
<feature type="transmembrane region" description="Helical" evidence="1">
    <location>
        <begin position="86"/>
        <end position="107"/>
    </location>
</feature>
<keyword evidence="1" id="KW-0812">Transmembrane</keyword>
<feature type="transmembrane region" description="Helical" evidence="1">
    <location>
        <begin position="244"/>
        <end position="272"/>
    </location>
</feature>
<dbReference type="AlphaFoldDB" id="A0A5B7SQR1"/>
<sequence length="296" mass="33189">MTEHNYIEFKKKRELGDILSDTFAFMRNEFKPFFNVFFKIVGPFLAAMLVALVLYMWFAADVINANSSLMINSTRSAGLLEWGVSLFYGVSLLTVYAMSQSTVLHYIKSYTNGKGSIDFETIRRDVYASFWSFIGMIFLVAICLVVGFMLCCIPGIYLWVPLSLAFSIMVFDQMGVGDAFGESFKLVKDHWFITFATLLVMGIIVGIASYAFALPTAIYNLVRTGLMSGEFDAESIANINRDPVAILLSLIGTVAQFMLNIITLVAGAFIYFNLNEHKNFTGTYERIQNLGKTPEN</sequence>
<keyword evidence="1" id="KW-1133">Transmembrane helix</keyword>
<feature type="transmembrane region" description="Helical" evidence="1">
    <location>
        <begin position="36"/>
        <end position="58"/>
    </location>
</feature>
<name>A0A5B7SQR1_9FLAO</name>
<evidence type="ECO:0000313" key="2">
    <source>
        <dbReference type="EMBL" id="QCW99320.1"/>
    </source>
</evidence>
<evidence type="ECO:0000256" key="1">
    <source>
        <dbReference type="SAM" id="Phobius"/>
    </source>
</evidence>
<dbReference type="RefSeq" id="WP_138851673.1">
    <property type="nucleotide sequence ID" value="NZ_CP040710.1"/>
</dbReference>
<dbReference type="OrthoDB" id="1049480at2"/>
<protein>
    <recommendedName>
        <fullName evidence="4">Glycerophosphoryl diester phosphodiesterase membrane domain-containing protein</fullName>
    </recommendedName>
</protein>
<dbReference type="Proteomes" id="UP000310017">
    <property type="component" value="Chromosome"/>
</dbReference>
<feature type="transmembrane region" description="Helical" evidence="1">
    <location>
        <begin position="128"/>
        <end position="150"/>
    </location>
</feature>
<dbReference type="KEGG" id="asag:FGM00_04040"/>
<keyword evidence="1" id="KW-0472">Membrane</keyword>
<organism evidence="2 3">
    <name type="scientific">Aggregatimonas sangjinii</name>
    <dbReference type="NCBI Taxonomy" id="2583587"/>
    <lineage>
        <taxon>Bacteria</taxon>
        <taxon>Pseudomonadati</taxon>
        <taxon>Bacteroidota</taxon>
        <taxon>Flavobacteriia</taxon>
        <taxon>Flavobacteriales</taxon>
        <taxon>Flavobacteriaceae</taxon>
        <taxon>Aggregatimonas</taxon>
    </lineage>
</organism>
<gene>
    <name evidence="2" type="ORF">FGM00_04040</name>
</gene>
<reference evidence="2 3" key="1">
    <citation type="submission" date="2019-05" db="EMBL/GenBank/DDBJ databases">
        <title>Genome sequencing of F202Z8.</title>
        <authorList>
            <person name="Kwon Y.M."/>
        </authorList>
    </citation>
    <scope>NUCLEOTIDE SEQUENCE [LARGE SCALE GENOMIC DNA]</scope>
    <source>
        <strain evidence="2 3">F202Z8</strain>
    </source>
</reference>
<feature type="transmembrane region" description="Helical" evidence="1">
    <location>
        <begin position="156"/>
        <end position="180"/>
    </location>
</feature>
<feature type="transmembrane region" description="Helical" evidence="1">
    <location>
        <begin position="192"/>
        <end position="213"/>
    </location>
</feature>
<evidence type="ECO:0000313" key="3">
    <source>
        <dbReference type="Proteomes" id="UP000310017"/>
    </source>
</evidence>